<sequence length="222" mass="24146">MPSTEANKAISSLGGVLSPISGAIECFPDIQNDVNLPKAFSVIFGHLPLISDILSSMRLQLRQKKADEETQDDKDAYLKMKKTFDECHVPAQRLEELFGAVTSDDRTPWIDRYREAVNGGSRIETATVDLLCRLGKVAKPPLVNEDKFTSLKEALDEVKALPPTLKEEPEPSHVFHNHGNGIQPIHLGRGNVNINSGGAPQFTGDTSGGTFNLMPTAPSVNS</sequence>
<organism evidence="3 4">
    <name type="scientific">Neonectria magnoliae</name>
    <dbReference type="NCBI Taxonomy" id="2732573"/>
    <lineage>
        <taxon>Eukaryota</taxon>
        <taxon>Fungi</taxon>
        <taxon>Dikarya</taxon>
        <taxon>Ascomycota</taxon>
        <taxon>Pezizomycotina</taxon>
        <taxon>Sordariomycetes</taxon>
        <taxon>Hypocreomycetidae</taxon>
        <taxon>Hypocreales</taxon>
        <taxon>Nectriaceae</taxon>
        <taxon>Neonectria</taxon>
    </lineage>
</organism>
<feature type="region of interest" description="Disordered" evidence="1">
    <location>
        <begin position="203"/>
        <end position="222"/>
    </location>
</feature>
<evidence type="ECO:0000313" key="4">
    <source>
        <dbReference type="Proteomes" id="UP001498421"/>
    </source>
</evidence>
<keyword evidence="4" id="KW-1185">Reference proteome</keyword>
<proteinExistence type="predicted"/>
<evidence type="ECO:0000256" key="1">
    <source>
        <dbReference type="SAM" id="MobiDB-lite"/>
    </source>
</evidence>
<dbReference type="InterPro" id="IPR031352">
    <property type="entry name" value="SesA"/>
</dbReference>
<comment type="caution">
    <text evidence="3">The sequence shown here is derived from an EMBL/GenBank/DDBJ whole genome shotgun (WGS) entry which is preliminary data.</text>
</comment>
<evidence type="ECO:0000313" key="3">
    <source>
        <dbReference type="EMBL" id="KAK7428029.1"/>
    </source>
</evidence>
<dbReference type="Proteomes" id="UP001498421">
    <property type="component" value="Unassembled WGS sequence"/>
</dbReference>
<dbReference type="EMBL" id="JAZAVK010000046">
    <property type="protein sequence ID" value="KAK7428029.1"/>
    <property type="molecule type" value="Genomic_DNA"/>
</dbReference>
<protein>
    <recommendedName>
        <fullName evidence="2">NACHT-NTPase and P-loop NTPases N-terminal domain-containing protein</fullName>
    </recommendedName>
</protein>
<reference evidence="3 4" key="1">
    <citation type="journal article" date="2025" name="Microbiol. Resour. Announc.">
        <title>Draft genome sequences for Neonectria magnoliae and Neonectria punicea, canker pathogens of Liriodendron tulipifera and Acer saccharum in West Virginia.</title>
        <authorList>
            <person name="Petronek H.M."/>
            <person name="Kasson M.T."/>
            <person name="Metheny A.M."/>
            <person name="Stauder C.M."/>
            <person name="Lovett B."/>
            <person name="Lynch S.C."/>
            <person name="Garnas J.R."/>
            <person name="Kasson L.R."/>
            <person name="Stajich J.E."/>
        </authorList>
    </citation>
    <scope>NUCLEOTIDE SEQUENCE [LARGE SCALE GENOMIC DNA]</scope>
    <source>
        <strain evidence="3 4">NRRL 64651</strain>
    </source>
</reference>
<evidence type="ECO:0000259" key="2">
    <source>
        <dbReference type="Pfam" id="PF17107"/>
    </source>
</evidence>
<name>A0ABR1I4S8_9HYPO</name>
<accession>A0ABR1I4S8</accession>
<dbReference type="Pfam" id="PF17107">
    <property type="entry name" value="SesA"/>
    <property type="match status" value="1"/>
</dbReference>
<gene>
    <name evidence="3" type="ORF">QQZ08_005460</name>
</gene>
<feature type="domain" description="NACHT-NTPase and P-loop NTPases N-terminal" evidence="2">
    <location>
        <begin position="16"/>
        <end position="131"/>
    </location>
</feature>